<dbReference type="InterPro" id="IPR019787">
    <property type="entry name" value="Znf_PHD-finger"/>
</dbReference>
<dbReference type="GO" id="GO:0045740">
    <property type="term" value="P:positive regulation of DNA replication"/>
    <property type="evidence" value="ECO:0007669"/>
    <property type="project" value="TreeGrafter"/>
</dbReference>
<dbReference type="STRING" id="1169540.A0A0G4GS18"/>
<gene>
    <name evidence="10" type="ORF">Vbra_18545</name>
</gene>
<dbReference type="Pfam" id="PF00439">
    <property type="entry name" value="Bromodomain"/>
    <property type="match status" value="1"/>
</dbReference>
<dbReference type="GO" id="GO:0031445">
    <property type="term" value="P:regulation of heterochromatin formation"/>
    <property type="evidence" value="ECO:0007669"/>
    <property type="project" value="TreeGrafter"/>
</dbReference>
<keyword evidence="4 5" id="KW-0103">Bromodomain</keyword>
<dbReference type="InterPro" id="IPR011011">
    <property type="entry name" value="Znf_FYVE_PHD"/>
</dbReference>
<feature type="compositionally biased region" description="Low complexity" evidence="7">
    <location>
        <begin position="202"/>
        <end position="217"/>
    </location>
</feature>
<dbReference type="PROSITE" id="PS50016">
    <property type="entry name" value="ZF_PHD_2"/>
    <property type="match status" value="1"/>
</dbReference>
<dbReference type="Gene3D" id="1.20.920.10">
    <property type="entry name" value="Bromodomain-like"/>
    <property type="match status" value="1"/>
</dbReference>
<keyword evidence="1" id="KW-0479">Metal-binding</keyword>
<evidence type="ECO:0008006" key="12">
    <source>
        <dbReference type="Google" id="ProtNLM"/>
    </source>
</evidence>
<dbReference type="Proteomes" id="UP000041254">
    <property type="component" value="Unassembled WGS sequence"/>
</dbReference>
<organism evidence="10 11">
    <name type="scientific">Vitrella brassicaformis (strain CCMP3155)</name>
    <dbReference type="NCBI Taxonomy" id="1169540"/>
    <lineage>
        <taxon>Eukaryota</taxon>
        <taxon>Sar</taxon>
        <taxon>Alveolata</taxon>
        <taxon>Colpodellida</taxon>
        <taxon>Vitrellaceae</taxon>
        <taxon>Vitrella</taxon>
    </lineage>
</organism>
<dbReference type="InterPro" id="IPR036427">
    <property type="entry name" value="Bromodomain-like_sf"/>
</dbReference>
<dbReference type="PANTHER" id="PTHR46510">
    <property type="entry name" value="BROMODOMAIN ADJACENT TO ZINC FINGER DOMAIN PROTEIN 1A"/>
    <property type="match status" value="1"/>
</dbReference>
<keyword evidence="11" id="KW-1185">Reference proteome</keyword>
<evidence type="ECO:0000313" key="11">
    <source>
        <dbReference type="Proteomes" id="UP000041254"/>
    </source>
</evidence>
<feature type="domain" description="PHD-type" evidence="9">
    <location>
        <begin position="127"/>
        <end position="179"/>
    </location>
</feature>
<dbReference type="SMART" id="SM00297">
    <property type="entry name" value="BROMO"/>
    <property type="match status" value="1"/>
</dbReference>
<dbReference type="GO" id="GO:0000228">
    <property type="term" value="C:nuclear chromosome"/>
    <property type="evidence" value="ECO:0007669"/>
    <property type="project" value="TreeGrafter"/>
</dbReference>
<evidence type="ECO:0000259" key="9">
    <source>
        <dbReference type="PROSITE" id="PS50016"/>
    </source>
</evidence>
<evidence type="ECO:0000256" key="4">
    <source>
        <dbReference type="ARBA" id="ARBA00023117"/>
    </source>
</evidence>
<keyword evidence="3" id="KW-0862">Zinc</keyword>
<evidence type="ECO:0000313" key="10">
    <source>
        <dbReference type="EMBL" id="CEM33407.1"/>
    </source>
</evidence>
<dbReference type="PROSITE" id="PS50014">
    <property type="entry name" value="BROMODOMAIN_2"/>
    <property type="match status" value="1"/>
</dbReference>
<dbReference type="PRINTS" id="PR00503">
    <property type="entry name" value="BROMODOMAIN"/>
</dbReference>
<evidence type="ECO:0000256" key="3">
    <source>
        <dbReference type="ARBA" id="ARBA00022833"/>
    </source>
</evidence>
<feature type="region of interest" description="Disordered" evidence="7">
    <location>
        <begin position="187"/>
        <end position="256"/>
    </location>
</feature>
<dbReference type="CDD" id="cd04369">
    <property type="entry name" value="Bromodomain"/>
    <property type="match status" value="1"/>
</dbReference>
<evidence type="ECO:0000259" key="8">
    <source>
        <dbReference type="PROSITE" id="PS50014"/>
    </source>
</evidence>
<dbReference type="InterPro" id="IPR013083">
    <property type="entry name" value="Znf_RING/FYVE/PHD"/>
</dbReference>
<dbReference type="InterPro" id="IPR047171">
    <property type="entry name" value="BAZ1A"/>
</dbReference>
<name>A0A0G4GS18_VITBC</name>
<keyword evidence="2 6" id="KW-0863">Zinc-finger</keyword>
<dbReference type="AlphaFoldDB" id="A0A0G4GS18"/>
<dbReference type="PANTHER" id="PTHR46510:SF1">
    <property type="entry name" value="BROMODOMAIN ADJACENT TO ZINC FINGER DOMAIN PROTEIN 1A"/>
    <property type="match status" value="1"/>
</dbReference>
<dbReference type="GO" id="GO:0003677">
    <property type="term" value="F:DNA binding"/>
    <property type="evidence" value="ECO:0007669"/>
    <property type="project" value="TreeGrafter"/>
</dbReference>
<dbReference type="OrthoDB" id="448960at2759"/>
<dbReference type="EMBL" id="CDMY01000781">
    <property type="protein sequence ID" value="CEM33407.1"/>
    <property type="molecule type" value="Genomic_DNA"/>
</dbReference>
<accession>A0A0G4GS18</accession>
<feature type="domain" description="Bromo" evidence="8">
    <location>
        <begin position="26"/>
        <end position="88"/>
    </location>
</feature>
<reference evidence="10 11" key="1">
    <citation type="submission" date="2014-11" db="EMBL/GenBank/DDBJ databases">
        <authorList>
            <person name="Zhu J."/>
            <person name="Qi W."/>
            <person name="Song R."/>
        </authorList>
    </citation>
    <scope>NUCLEOTIDE SEQUENCE [LARGE SCALE GENOMIC DNA]</scope>
</reference>
<evidence type="ECO:0000256" key="1">
    <source>
        <dbReference type="ARBA" id="ARBA00022723"/>
    </source>
</evidence>
<dbReference type="GO" id="GO:0008270">
    <property type="term" value="F:zinc ion binding"/>
    <property type="evidence" value="ECO:0007669"/>
    <property type="project" value="UniProtKB-KW"/>
</dbReference>
<protein>
    <recommendedName>
        <fullName evidence="12">PHD-type domain-containing protein</fullName>
    </recommendedName>
</protein>
<dbReference type="InParanoid" id="A0A0G4GS18"/>
<dbReference type="Gene3D" id="3.30.40.10">
    <property type="entry name" value="Zinc/RING finger domain, C3HC4 (zinc finger)"/>
    <property type="match status" value="1"/>
</dbReference>
<dbReference type="SMART" id="SM00249">
    <property type="entry name" value="PHD"/>
    <property type="match status" value="1"/>
</dbReference>
<dbReference type="GO" id="GO:0006338">
    <property type="term" value="P:chromatin remodeling"/>
    <property type="evidence" value="ECO:0007669"/>
    <property type="project" value="InterPro"/>
</dbReference>
<dbReference type="SUPFAM" id="SSF47370">
    <property type="entry name" value="Bromodomain"/>
    <property type="match status" value="1"/>
</dbReference>
<dbReference type="VEuPathDB" id="CryptoDB:Vbra_18545"/>
<sequence>MSLSSEDNRRLTTLLNGLSGKTWSDFQDPVTDDRAPFYSLLIEKPICLTDMKKKLGAGAYGSVSEFKADMDLMFDNCHRYNTSDDPITQSVVQRALTAQTYFLSRFFEQWPHLRQNSNHMAPDHTAAGYCTECRTDEYEHLLLLCSGGEGQCQHALHTYCGGLRTVPKGDWFCPQCRNVQQHMDVDAPAPPSLETGGPANPSASAAAASASDSGAAAGDEKTRHTQKGKKRKGGGDKNENKEPHEDRGRLNHLKPVLDDDVDAVSDVSHSLQKLSFTAESLVPFGRVYRSTDGFEYRCLLIDGSLSKSQHLQLVELPSSRPDAHAATCYKVASCRVDTNGVPSFDDRISIEAFSTFDEALDSFAVTWASHTGLAWTDETPKTRIHVGLRGVVCVFPSEIVPDVPMPASSSSAHA</sequence>
<evidence type="ECO:0000256" key="7">
    <source>
        <dbReference type="SAM" id="MobiDB-lite"/>
    </source>
</evidence>
<evidence type="ECO:0000256" key="6">
    <source>
        <dbReference type="PROSITE-ProRule" id="PRU00146"/>
    </source>
</evidence>
<evidence type="ECO:0000256" key="5">
    <source>
        <dbReference type="PROSITE-ProRule" id="PRU00035"/>
    </source>
</evidence>
<proteinExistence type="predicted"/>
<dbReference type="GO" id="GO:0006355">
    <property type="term" value="P:regulation of DNA-templated transcription"/>
    <property type="evidence" value="ECO:0007669"/>
    <property type="project" value="TreeGrafter"/>
</dbReference>
<dbReference type="InterPro" id="IPR001487">
    <property type="entry name" value="Bromodomain"/>
</dbReference>
<dbReference type="SUPFAM" id="SSF57903">
    <property type="entry name" value="FYVE/PHD zinc finger"/>
    <property type="match status" value="1"/>
</dbReference>
<feature type="compositionally biased region" description="Basic and acidic residues" evidence="7">
    <location>
        <begin position="233"/>
        <end position="249"/>
    </location>
</feature>
<evidence type="ECO:0000256" key="2">
    <source>
        <dbReference type="ARBA" id="ARBA00022771"/>
    </source>
</evidence>
<dbReference type="GO" id="GO:0008623">
    <property type="term" value="C:CHRAC"/>
    <property type="evidence" value="ECO:0007669"/>
    <property type="project" value="TreeGrafter"/>
</dbReference>
<dbReference type="InterPro" id="IPR001965">
    <property type="entry name" value="Znf_PHD"/>
</dbReference>